<dbReference type="FunFam" id="3.30.70.60:FF:000002">
    <property type="entry name" value="30S ribosomal protein S6"/>
    <property type="match status" value="1"/>
</dbReference>
<keyword evidence="3 8" id="KW-0694">RNA-binding</keyword>
<dbReference type="GO" id="GO:0006412">
    <property type="term" value="P:translation"/>
    <property type="evidence" value="ECO:0007669"/>
    <property type="project" value="UniProtKB-UniRule"/>
</dbReference>
<dbReference type="InterPro" id="IPR020815">
    <property type="entry name" value="Ribosomal_bS6_CS"/>
</dbReference>
<comment type="similarity">
    <text evidence="1 8">Belongs to the bacterial ribosomal protein bS6 family.</text>
</comment>
<dbReference type="AlphaFoldDB" id="A0A380HBP0"/>
<dbReference type="NCBIfam" id="TIGR00166">
    <property type="entry name" value="S6"/>
    <property type="match status" value="1"/>
</dbReference>
<evidence type="ECO:0000256" key="5">
    <source>
        <dbReference type="ARBA" id="ARBA00023274"/>
    </source>
</evidence>
<dbReference type="GO" id="GO:0005840">
    <property type="term" value="C:ribosome"/>
    <property type="evidence" value="ECO:0007669"/>
    <property type="project" value="UniProtKB-KW"/>
</dbReference>
<dbReference type="GeneID" id="63935454"/>
<keyword evidence="10" id="KW-1185">Reference proteome</keyword>
<proteinExistence type="inferred from homology"/>
<dbReference type="PANTHER" id="PTHR21011">
    <property type="entry name" value="MITOCHONDRIAL 28S RIBOSOMAL PROTEIN S6"/>
    <property type="match status" value="1"/>
</dbReference>
<dbReference type="InterPro" id="IPR020814">
    <property type="entry name" value="Ribosomal_S6_plastid/chlpt"/>
</dbReference>
<reference evidence="9 10" key="1">
    <citation type="submission" date="2018-06" db="EMBL/GenBank/DDBJ databases">
        <authorList>
            <consortium name="Pathogen Informatics"/>
            <person name="Doyle S."/>
        </authorList>
    </citation>
    <scope>NUCLEOTIDE SEQUENCE [LARGE SCALE GENOMIC DNA]</scope>
    <source>
        <strain evidence="9 10">NCTC11807</strain>
    </source>
</reference>
<organism evidence="9 10">
    <name type="scientific">Staphylococcus saccharolyticus</name>
    <dbReference type="NCBI Taxonomy" id="33028"/>
    <lineage>
        <taxon>Bacteria</taxon>
        <taxon>Bacillati</taxon>
        <taxon>Bacillota</taxon>
        <taxon>Bacilli</taxon>
        <taxon>Bacillales</taxon>
        <taxon>Staphylococcaceae</taxon>
        <taxon>Staphylococcus</taxon>
    </lineage>
</organism>
<keyword evidence="4 8" id="KW-0689">Ribosomal protein</keyword>
<dbReference type="HAMAP" id="MF_00360">
    <property type="entry name" value="Ribosomal_bS6"/>
    <property type="match status" value="1"/>
</dbReference>
<dbReference type="Proteomes" id="UP000255425">
    <property type="component" value="Unassembled WGS sequence"/>
</dbReference>
<protein>
    <recommendedName>
        <fullName evidence="7 8">Small ribosomal subunit protein bS6</fullName>
    </recommendedName>
</protein>
<dbReference type="RefSeq" id="WP_115314061.1">
    <property type="nucleotide sequence ID" value="NZ_CP066042.1"/>
</dbReference>
<evidence type="ECO:0000256" key="6">
    <source>
        <dbReference type="ARBA" id="ARBA00035104"/>
    </source>
</evidence>
<name>A0A380HBP0_9STAP</name>
<evidence type="ECO:0000256" key="1">
    <source>
        <dbReference type="ARBA" id="ARBA00009512"/>
    </source>
</evidence>
<dbReference type="GO" id="GO:1990904">
    <property type="term" value="C:ribonucleoprotein complex"/>
    <property type="evidence" value="ECO:0007669"/>
    <property type="project" value="UniProtKB-KW"/>
</dbReference>
<evidence type="ECO:0000256" key="4">
    <source>
        <dbReference type="ARBA" id="ARBA00022980"/>
    </source>
</evidence>
<keyword evidence="2 8" id="KW-0699">rRNA-binding</keyword>
<evidence type="ECO:0000313" key="10">
    <source>
        <dbReference type="Proteomes" id="UP000255425"/>
    </source>
</evidence>
<dbReference type="InterPro" id="IPR014717">
    <property type="entry name" value="Transl_elong_EF1B/ribsomal_bS6"/>
</dbReference>
<dbReference type="PANTHER" id="PTHR21011:SF1">
    <property type="entry name" value="SMALL RIBOSOMAL SUBUNIT PROTEIN BS6M"/>
    <property type="match status" value="1"/>
</dbReference>
<gene>
    <name evidence="8 9" type="primary">rpsF</name>
    <name evidence="9" type="ORF">NCTC11807_02692</name>
</gene>
<evidence type="ECO:0000256" key="3">
    <source>
        <dbReference type="ARBA" id="ARBA00022884"/>
    </source>
</evidence>
<dbReference type="Pfam" id="PF01250">
    <property type="entry name" value="Ribosomal_S6"/>
    <property type="match status" value="1"/>
</dbReference>
<dbReference type="Gene3D" id="3.30.70.60">
    <property type="match status" value="1"/>
</dbReference>
<dbReference type="GO" id="GO:0005737">
    <property type="term" value="C:cytoplasm"/>
    <property type="evidence" value="ECO:0007669"/>
    <property type="project" value="UniProtKB-ARBA"/>
</dbReference>
<evidence type="ECO:0000256" key="2">
    <source>
        <dbReference type="ARBA" id="ARBA00022730"/>
    </source>
</evidence>
<dbReference type="CDD" id="cd00473">
    <property type="entry name" value="bS6"/>
    <property type="match status" value="1"/>
</dbReference>
<evidence type="ECO:0000256" key="7">
    <source>
        <dbReference type="ARBA" id="ARBA00035294"/>
    </source>
</evidence>
<dbReference type="SUPFAM" id="SSF54995">
    <property type="entry name" value="Ribosomal protein S6"/>
    <property type="match status" value="1"/>
</dbReference>
<evidence type="ECO:0000313" key="9">
    <source>
        <dbReference type="EMBL" id="SUM74633.1"/>
    </source>
</evidence>
<comment type="function">
    <text evidence="6 8">Binds together with bS18 to 16S ribosomal RNA.</text>
</comment>
<dbReference type="InterPro" id="IPR000529">
    <property type="entry name" value="Ribosomal_bS6"/>
</dbReference>
<dbReference type="GO" id="GO:0070181">
    <property type="term" value="F:small ribosomal subunit rRNA binding"/>
    <property type="evidence" value="ECO:0007669"/>
    <property type="project" value="TreeGrafter"/>
</dbReference>
<dbReference type="EMBL" id="UHDZ01000001">
    <property type="protein sequence ID" value="SUM74633.1"/>
    <property type="molecule type" value="Genomic_DNA"/>
</dbReference>
<accession>A0A380HBP0</accession>
<keyword evidence="5 8" id="KW-0687">Ribonucleoprotein</keyword>
<dbReference type="PROSITE" id="PS01048">
    <property type="entry name" value="RIBOSOMAL_S6"/>
    <property type="match status" value="1"/>
</dbReference>
<evidence type="ECO:0000256" key="8">
    <source>
        <dbReference type="HAMAP-Rule" id="MF_00360"/>
    </source>
</evidence>
<sequence length="98" mass="11697">MRTYEIMYIVRPSIEEDAKKALVERFNGILSSEGSEVLEEKDWGKRRLAYEINDFKEGFYNIVRIKTDNSKSTDEFQRLAKINDDIIRYIVIREDQDK</sequence>
<dbReference type="InterPro" id="IPR035980">
    <property type="entry name" value="Ribosomal_bS6_sf"/>
</dbReference>
<dbReference type="GO" id="GO:0003735">
    <property type="term" value="F:structural constituent of ribosome"/>
    <property type="evidence" value="ECO:0007669"/>
    <property type="project" value="InterPro"/>
</dbReference>